<keyword evidence="3" id="KW-1185">Reference proteome</keyword>
<comment type="caution">
    <text evidence="2">The sequence shown here is derived from an EMBL/GenBank/DDBJ whole genome shotgun (WGS) entry which is preliminary data.</text>
</comment>
<gene>
    <name evidence="2" type="ORF">BM613_12730</name>
</gene>
<reference evidence="2 3" key="1">
    <citation type="submission" date="2016-11" db="EMBL/GenBank/DDBJ databases">
        <title>Comparative genomics of Acidibacillus ferroxidans species.</title>
        <authorList>
            <person name="Oliveira G."/>
            <person name="Nunes G."/>
            <person name="Oliveira R."/>
            <person name="Araujo F."/>
            <person name="Salim A."/>
            <person name="Scholte L."/>
            <person name="Morais D."/>
            <person name="Nancucheo I."/>
            <person name="Johnson D.B."/>
            <person name="Grail B."/>
            <person name="Bittencourt J."/>
            <person name="Valadares R."/>
        </authorList>
    </citation>
    <scope>NUCLEOTIDE SEQUENCE [LARGE SCALE GENOMIC DNA]</scope>
    <source>
        <strain evidence="2 3">Y002</strain>
    </source>
</reference>
<sequence length="198" mass="22467">MIYRTYRELYRAKTEITRIGEGEGAIKLGRFVTVGLDVVGVGFIAAIFPGILIALFLHPFFPVVPFFVWQITFGFFAGWTASQFDPQGKTALEWLWDLIAFLFRKKWTDGFFVIPKEKKAPLHRLSFYAVEKNTAYATPVIGSSQRLTLHRPLAVKVRRDGTWIVQRSAHPLPAGRYKVQNGKVVQVKEAPLLGRRGS</sequence>
<keyword evidence="1" id="KW-0472">Membrane</keyword>
<accession>A0A2U3D5T9</accession>
<organism evidence="2 3">
    <name type="scientific">Sulfoacidibacillus thermotolerans</name>
    <name type="common">Acidibacillus sulfuroxidans</name>
    <dbReference type="NCBI Taxonomy" id="1765684"/>
    <lineage>
        <taxon>Bacteria</taxon>
        <taxon>Bacillati</taxon>
        <taxon>Bacillota</taxon>
        <taxon>Bacilli</taxon>
        <taxon>Bacillales</taxon>
        <taxon>Alicyclobacillaceae</taxon>
        <taxon>Sulfoacidibacillus</taxon>
    </lineage>
</organism>
<dbReference type="Pfam" id="PF12648">
    <property type="entry name" value="TcpE"/>
    <property type="match status" value="1"/>
</dbReference>
<evidence type="ECO:0000256" key="1">
    <source>
        <dbReference type="SAM" id="Phobius"/>
    </source>
</evidence>
<protein>
    <submittedName>
        <fullName evidence="2">Uncharacterized protein</fullName>
    </submittedName>
</protein>
<dbReference type="OrthoDB" id="2375671at2"/>
<evidence type="ECO:0000313" key="2">
    <source>
        <dbReference type="EMBL" id="PWI56640.1"/>
    </source>
</evidence>
<dbReference type="AlphaFoldDB" id="A0A2U3D5T9"/>
<name>A0A2U3D5T9_SULT2</name>
<evidence type="ECO:0000313" key="3">
    <source>
        <dbReference type="Proteomes" id="UP000245380"/>
    </source>
</evidence>
<feature type="transmembrane region" description="Helical" evidence="1">
    <location>
        <begin position="63"/>
        <end position="81"/>
    </location>
</feature>
<keyword evidence="1" id="KW-1133">Transmembrane helix</keyword>
<proteinExistence type="predicted"/>
<dbReference type="Proteomes" id="UP000245380">
    <property type="component" value="Unassembled WGS sequence"/>
</dbReference>
<keyword evidence="1" id="KW-0812">Transmembrane</keyword>
<dbReference type="EMBL" id="MPDK01000032">
    <property type="protein sequence ID" value="PWI56640.1"/>
    <property type="molecule type" value="Genomic_DNA"/>
</dbReference>
<dbReference type="RefSeq" id="WP_109431590.1">
    <property type="nucleotide sequence ID" value="NZ_MPDK01000032.1"/>
</dbReference>
<feature type="transmembrane region" description="Helical" evidence="1">
    <location>
        <begin position="34"/>
        <end position="57"/>
    </location>
</feature>
<dbReference type="InterPro" id="IPR025608">
    <property type="entry name" value="TcpE"/>
</dbReference>